<accession>A0A3N6WS74</accession>
<evidence type="ECO:0000256" key="1">
    <source>
        <dbReference type="ARBA" id="ARBA00022801"/>
    </source>
</evidence>
<proteinExistence type="predicted"/>
<feature type="domain" description="CN hydrolase" evidence="2">
    <location>
        <begin position="2"/>
        <end position="236"/>
    </location>
</feature>
<organism evidence="3 4">
    <name type="scientific">Aeromicrobium camelliae</name>
    <dbReference type="NCBI Taxonomy" id="1538144"/>
    <lineage>
        <taxon>Bacteria</taxon>
        <taxon>Bacillati</taxon>
        <taxon>Actinomycetota</taxon>
        <taxon>Actinomycetes</taxon>
        <taxon>Propionibacteriales</taxon>
        <taxon>Nocardioidaceae</taxon>
        <taxon>Aeromicrobium</taxon>
    </lineage>
</organism>
<dbReference type="PANTHER" id="PTHR43674">
    <property type="entry name" value="NITRILASE C965.09-RELATED"/>
    <property type="match status" value="1"/>
</dbReference>
<dbReference type="GO" id="GO:0033388">
    <property type="term" value="P:putrescine biosynthetic process from arginine"/>
    <property type="evidence" value="ECO:0007669"/>
    <property type="project" value="TreeGrafter"/>
</dbReference>
<keyword evidence="1 3" id="KW-0378">Hydrolase</keyword>
<dbReference type="Pfam" id="PF00795">
    <property type="entry name" value="CN_hydrolase"/>
    <property type="match status" value="1"/>
</dbReference>
<name>A0A3N6WS74_9ACTN</name>
<dbReference type="PROSITE" id="PS50263">
    <property type="entry name" value="CN_HYDROLASE"/>
    <property type="match status" value="1"/>
</dbReference>
<dbReference type="InterPro" id="IPR003010">
    <property type="entry name" value="C-N_Hydrolase"/>
</dbReference>
<dbReference type="PANTHER" id="PTHR43674:SF2">
    <property type="entry name" value="BETA-UREIDOPROPIONASE"/>
    <property type="match status" value="1"/>
</dbReference>
<evidence type="ECO:0000313" key="4">
    <source>
        <dbReference type="Proteomes" id="UP000275225"/>
    </source>
</evidence>
<dbReference type="EMBL" id="RQJX01000001">
    <property type="protein sequence ID" value="RQN10140.1"/>
    <property type="molecule type" value="Genomic_DNA"/>
</dbReference>
<dbReference type="AlphaFoldDB" id="A0A3N6WS74"/>
<dbReference type="InterPro" id="IPR036526">
    <property type="entry name" value="C-N_Hydrolase_sf"/>
</dbReference>
<dbReference type="Gene3D" id="3.60.110.10">
    <property type="entry name" value="Carbon-nitrogen hydrolase"/>
    <property type="match status" value="1"/>
</dbReference>
<sequence length="247" mass="25590">MVHVALVQSASVPGDLAGNVERHAAWIGQAAARGARLVGYPELSLTGYELDRVAADPALTLTSDDPRLAPLREACAATGATAIVGAPTMLDGRRRLAALVVDGEHIRVYAKRRLFGRETDVFTPGTTPLVVSVGDSRIAVGVCADLGSQEQVREAATLDADAWLLGSLVSAEGYELEARQAASASTLLGGVVAFANHAAPTGGWAPAGRSGAWDRGTLLAAADGRDETIVLFDLSAPALRRPPVRHG</sequence>
<keyword evidence="4" id="KW-1185">Reference proteome</keyword>
<reference evidence="3 4" key="1">
    <citation type="submission" date="2018-11" db="EMBL/GenBank/DDBJ databases">
        <authorList>
            <person name="Li F."/>
        </authorList>
    </citation>
    <scope>NUCLEOTIDE SEQUENCE [LARGE SCALE GENOMIC DNA]</scope>
    <source>
        <strain evidence="3 4">YS17T</strain>
    </source>
</reference>
<protein>
    <submittedName>
        <fullName evidence="3">Carbon-nitrogen hydrolase family protein</fullName>
    </submittedName>
</protein>
<evidence type="ECO:0000259" key="2">
    <source>
        <dbReference type="PROSITE" id="PS50263"/>
    </source>
</evidence>
<dbReference type="OrthoDB" id="9811121at2"/>
<dbReference type="Proteomes" id="UP000275225">
    <property type="component" value="Unassembled WGS sequence"/>
</dbReference>
<gene>
    <name evidence="3" type="ORF">EHW97_01220</name>
</gene>
<evidence type="ECO:0000313" key="3">
    <source>
        <dbReference type="EMBL" id="RQN10140.1"/>
    </source>
</evidence>
<comment type="caution">
    <text evidence="3">The sequence shown here is derived from an EMBL/GenBank/DDBJ whole genome shotgun (WGS) entry which is preliminary data.</text>
</comment>
<dbReference type="SUPFAM" id="SSF56317">
    <property type="entry name" value="Carbon-nitrogen hydrolase"/>
    <property type="match status" value="1"/>
</dbReference>
<dbReference type="CDD" id="cd07197">
    <property type="entry name" value="nitrilase"/>
    <property type="match status" value="1"/>
</dbReference>
<dbReference type="GO" id="GO:0050126">
    <property type="term" value="F:N-carbamoylputrescine amidase activity"/>
    <property type="evidence" value="ECO:0007669"/>
    <property type="project" value="TreeGrafter"/>
</dbReference>
<dbReference type="InterPro" id="IPR050345">
    <property type="entry name" value="Aliph_Amidase/BUP"/>
</dbReference>